<evidence type="ECO:0000313" key="3">
    <source>
        <dbReference type="Proteomes" id="UP001479520"/>
    </source>
</evidence>
<keyword evidence="3" id="KW-1185">Reference proteome</keyword>
<sequence length="131" mass="13810">MCLPYLKTRLQQGFSLVEMMVAVAIMAILAAVAAPQMQNQITGNRVTAATNELLAALAQTRSDAIRSSQARTVDPAVVLAARLGNVNMNADMANITFNANGTTNNTGQITLSNTARTRTITVLGSGKAFLN</sequence>
<dbReference type="Pfam" id="PF07963">
    <property type="entry name" value="N_methyl"/>
    <property type="match status" value="1"/>
</dbReference>
<feature type="transmembrane region" description="Helical" evidence="1">
    <location>
        <begin position="13"/>
        <end position="34"/>
    </location>
</feature>
<dbReference type="RefSeq" id="WP_081700137.1">
    <property type="nucleotide sequence ID" value="NZ_CALFBA010000017.1"/>
</dbReference>
<evidence type="ECO:0000313" key="2">
    <source>
        <dbReference type="EMBL" id="WZJ20992.1"/>
    </source>
</evidence>
<name>A0ABZ2XGD5_9RHOO</name>
<dbReference type="EMBL" id="CP151406">
    <property type="protein sequence ID" value="WZJ20992.1"/>
    <property type="molecule type" value="Genomic_DNA"/>
</dbReference>
<dbReference type="InterPro" id="IPR012902">
    <property type="entry name" value="N_methyl_site"/>
</dbReference>
<proteinExistence type="predicted"/>
<keyword evidence="1" id="KW-0812">Transmembrane</keyword>
<evidence type="ECO:0000256" key="1">
    <source>
        <dbReference type="SAM" id="Phobius"/>
    </source>
</evidence>
<dbReference type="InterPro" id="IPR045584">
    <property type="entry name" value="Pilin-like"/>
</dbReference>
<dbReference type="Proteomes" id="UP001479520">
    <property type="component" value="Chromosome"/>
</dbReference>
<protein>
    <submittedName>
        <fullName evidence="2">Prepilin-type N-terminal cleavage/methylation domain-containing protein</fullName>
    </submittedName>
</protein>
<keyword evidence="1" id="KW-0472">Membrane</keyword>
<organism evidence="2 3">
    <name type="scientific">Azonexus hydrophilus</name>
    <dbReference type="NCBI Taxonomy" id="418702"/>
    <lineage>
        <taxon>Bacteria</taxon>
        <taxon>Pseudomonadati</taxon>
        <taxon>Pseudomonadota</taxon>
        <taxon>Betaproteobacteria</taxon>
        <taxon>Rhodocyclales</taxon>
        <taxon>Azonexaceae</taxon>
        <taxon>Azonexus</taxon>
    </lineage>
</organism>
<dbReference type="NCBIfam" id="TIGR02532">
    <property type="entry name" value="IV_pilin_GFxxxE"/>
    <property type="match status" value="1"/>
</dbReference>
<dbReference type="SUPFAM" id="SSF54523">
    <property type="entry name" value="Pili subunits"/>
    <property type="match status" value="1"/>
</dbReference>
<dbReference type="Gene3D" id="3.30.700.10">
    <property type="entry name" value="Glycoprotein, Type 4 Pilin"/>
    <property type="match status" value="1"/>
</dbReference>
<keyword evidence="1" id="KW-1133">Transmembrane helix</keyword>
<dbReference type="PROSITE" id="PS00409">
    <property type="entry name" value="PROKAR_NTER_METHYL"/>
    <property type="match status" value="1"/>
</dbReference>
<accession>A0ABZ2XGD5</accession>
<reference evidence="2 3" key="1">
    <citation type="submission" date="2024-04" db="EMBL/GenBank/DDBJ databases">
        <title>Dissimilatory iodate-reducing microorganisms contribute to the enrichment of iodine in groundwater.</title>
        <authorList>
            <person name="Jiang Z."/>
        </authorList>
    </citation>
    <scope>NUCLEOTIDE SEQUENCE [LARGE SCALE GENOMIC DNA]</scope>
    <source>
        <strain evidence="2 3">NCP973</strain>
    </source>
</reference>
<gene>
    <name evidence="2" type="ORF">AADV58_13710</name>
</gene>